<accession>A0A397T7J8</accession>
<evidence type="ECO:0000313" key="3">
    <source>
        <dbReference type="Proteomes" id="UP000265703"/>
    </source>
</evidence>
<feature type="compositionally biased region" description="Basic and acidic residues" evidence="1">
    <location>
        <begin position="15"/>
        <end position="30"/>
    </location>
</feature>
<evidence type="ECO:0000256" key="1">
    <source>
        <dbReference type="SAM" id="MobiDB-lite"/>
    </source>
</evidence>
<protein>
    <submittedName>
        <fullName evidence="2">Uncharacterized protein</fullName>
    </submittedName>
</protein>
<proteinExistence type="predicted"/>
<gene>
    <name evidence="2" type="ORF">C1645_822565</name>
</gene>
<reference evidence="2 3" key="1">
    <citation type="submission" date="2018-06" db="EMBL/GenBank/DDBJ databases">
        <title>Comparative genomics reveals the genomic features of Rhizophagus irregularis, R. cerebriforme, R. diaphanum and Gigaspora rosea, and their symbiotic lifestyle signature.</title>
        <authorList>
            <person name="Morin E."/>
            <person name="San Clemente H."/>
            <person name="Chen E.C.H."/>
            <person name="De La Providencia I."/>
            <person name="Hainaut M."/>
            <person name="Kuo A."/>
            <person name="Kohler A."/>
            <person name="Murat C."/>
            <person name="Tang N."/>
            <person name="Roy S."/>
            <person name="Loubradou J."/>
            <person name="Henrissat B."/>
            <person name="Grigoriev I.V."/>
            <person name="Corradi N."/>
            <person name="Roux C."/>
            <person name="Martin F.M."/>
        </authorList>
    </citation>
    <scope>NUCLEOTIDE SEQUENCE [LARGE SCALE GENOMIC DNA]</scope>
    <source>
        <strain evidence="2 3">DAOM 227022</strain>
    </source>
</reference>
<evidence type="ECO:0000313" key="2">
    <source>
        <dbReference type="EMBL" id="RIA91081.1"/>
    </source>
</evidence>
<dbReference type="Proteomes" id="UP000265703">
    <property type="component" value="Unassembled WGS sequence"/>
</dbReference>
<dbReference type="AlphaFoldDB" id="A0A397T7J8"/>
<feature type="region of interest" description="Disordered" evidence="1">
    <location>
        <begin position="1"/>
        <end position="35"/>
    </location>
</feature>
<sequence>MTVWGTEQTTSYFGKKPDYKEESKKRKKDQEDEEEDEGIDDLAILYNKLIVEIETARENQMACLITPLYWGVIDLKAKNVSPYPKYPRTKEFLSDTEVQNLQQMVIKIINKESYLSLSVKYFWRYFDVALSVSENLVRRRGLRELKQGINQL</sequence>
<feature type="compositionally biased region" description="Polar residues" evidence="1">
    <location>
        <begin position="1"/>
        <end position="12"/>
    </location>
</feature>
<name>A0A397T7J8_9GLOM</name>
<dbReference type="OrthoDB" id="2379882at2759"/>
<dbReference type="EMBL" id="QKYT01000163">
    <property type="protein sequence ID" value="RIA91081.1"/>
    <property type="molecule type" value="Genomic_DNA"/>
</dbReference>
<keyword evidence="3" id="KW-1185">Reference proteome</keyword>
<organism evidence="2 3">
    <name type="scientific">Glomus cerebriforme</name>
    <dbReference type="NCBI Taxonomy" id="658196"/>
    <lineage>
        <taxon>Eukaryota</taxon>
        <taxon>Fungi</taxon>
        <taxon>Fungi incertae sedis</taxon>
        <taxon>Mucoromycota</taxon>
        <taxon>Glomeromycotina</taxon>
        <taxon>Glomeromycetes</taxon>
        <taxon>Glomerales</taxon>
        <taxon>Glomeraceae</taxon>
        <taxon>Glomus</taxon>
    </lineage>
</organism>
<comment type="caution">
    <text evidence="2">The sequence shown here is derived from an EMBL/GenBank/DDBJ whole genome shotgun (WGS) entry which is preliminary data.</text>
</comment>